<dbReference type="GO" id="GO:0045503">
    <property type="term" value="F:dynein light chain binding"/>
    <property type="evidence" value="ECO:0007669"/>
    <property type="project" value="InterPro"/>
</dbReference>
<dbReference type="OrthoDB" id="2162425at2759"/>
<dbReference type="InterPro" id="IPR015943">
    <property type="entry name" value="WD40/YVTN_repeat-like_dom_sf"/>
</dbReference>
<feature type="region of interest" description="Disordered" evidence="1">
    <location>
        <begin position="159"/>
        <end position="181"/>
    </location>
</feature>
<comment type="caution">
    <text evidence="2">The sequence shown here is derived from an EMBL/GenBank/DDBJ whole genome shotgun (WGS) entry which is preliminary data.</text>
</comment>
<reference evidence="2 3" key="1">
    <citation type="submission" date="2017-08" db="EMBL/GenBank/DDBJ databases">
        <title>Acidophilic green algal genome provides insights into adaptation to an acidic environment.</title>
        <authorList>
            <person name="Hirooka S."/>
            <person name="Hirose Y."/>
            <person name="Kanesaki Y."/>
            <person name="Higuchi S."/>
            <person name="Fujiwara T."/>
            <person name="Onuma R."/>
            <person name="Era A."/>
            <person name="Ohbayashi R."/>
            <person name="Uzuka A."/>
            <person name="Nozaki H."/>
            <person name="Yoshikawa H."/>
            <person name="Miyagishima S.Y."/>
        </authorList>
    </citation>
    <scope>NUCLEOTIDE SEQUENCE [LARGE SCALE GENOMIC DNA]</scope>
    <source>
        <strain evidence="2 3">NIES-2499</strain>
    </source>
</reference>
<proteinExistence type="predicted"/>
<dbReference type="GO" id="GO:0005868">
    <property type="term" value="C:cytoplasmic dynein complex"/>
    <property type="evidence" value="ECO:0007669"/>
    <property type="project" value="InterPro"/>
</dbReference>
<dbReference type="EMBL" id="BEGY01000012">
    <property type="protein sequence ID" value="GAX75539.1"/>
    <property type="molecule type" value="Genomic_DNA"/>
</dbReference>
<feature type="compositionally biased region" description="Low complexity" evidence="1">
    <location>
        <begin position="35"/>
        <end position="46"/>
    </location>
</feature>
<dbReference type="InterPro" id="IPR036322">
    <property type="entry name" value="WD40_repeat_dom_sf"/>
</dbReference>
<name>A0A250WXX2_9CHLO</name>
<dbReference type="GO" id="GO:0045504">
    <property type="term" value="F:dynein heavy chain binding"/>
    <property type="evidence" value="ECO:0007669"/>
    <property type="project" value="InterPro"/>
</dbReference>
<dbReference type="InterPro" id="IPR042505">
    <property type="entry name" value="DYNC2I1"/>
</dbReference>
<evidence type="ECO:0000313" key="3">
    <source>
        <dbReference type="Proteomes" id="UP000232323"/>
    </source>
</evidence>
<feature type="region of interest" description="Disordered" evidence="1">
    <location>
        <begin position="1"/>
        <end position="74"/>
    </location>
</feature>
<dbReference type="Gene3D" id="2.130.10.10">
    <property type="entry name" value="YVTN repeat-like/Quinoprotein amine dehydrogenase"/>
    <property type="match status" value="2"/>
</dbReference>
<evidence type="ECO:0000313" key="2">
    <source>
        <dbReference type="EMBL" id="GAX75539.1"/>
    </source>
</evidence>
<dbReference type="STRING" id="1157962.A0A250WXX2"/>
<feature type="compositionally biased region" description="Acidic residues" evidence="1">
    <location>
        <begin position="1"/>
        <end position="26"/>
    </location>
</feature>
<evidence type="ECO:0000256" key="1">
    <source>
        <dbReference type="SAM" id="MobiDB-lite"/>
    </source>
</evidence>
<sequence length="706" mass="73939">MSDEEYGEEFENYDDEDFEPAEDDYDVLPTSITKTSAPSIPSQAPQSPTPNRPRSVQQYGRPTSSAGLAGRPLDIPQMPALTDVQQASARKKLTAALVKIKMLSLEEITIDELFINAEQTQYDLFSMGRGPYAGKKAGAVQTNDDAKEEECQTDEIEFSSFASQAPDDRNSMTESEVDQSSVTVSAKGSAAAAAAAALPAPGRSAASMRITNMEAGMELKLASFMRWAGPLVLAALGIAPNSKKISLKPDPNGGKGFAAGISSLLNPDLLSNRPVTALAFAAATGGEPLVLVAYGPVGAQLGGAELLKDHTLATKGCLCVWDLSAPAAPKAVLISEGSPTCCGFAPSPASSVVFAGMEEGGVCLWDLEESESLHPTESVGGRSICTRRPAYTTECSPDLDQSAAPVTSLVAVPRGSRSTPCYLYSLSAWGGVNVWTMNMLSRTEAASVDLDLGMRLGSCVRLIKVSSNVRLGMAALGPGNIDTGTMSVMVQCSSLQPLAHNPRHFLVGADGGRVLKGSWVGVAPPPKEYLPHDHNAAAILKGTGRSRVPSCVTALHVSPVCPWAFLSGHDDGTVALHSLAFSTAAIVWPAVAAGGVKALRWSPARPSVFFVLDAMCMLSCFDLSKNRSSPVYSQSFMVSSPGGASLATCFEVGALPQDTASGEQLPGFVVGYDDGRVDFLSFSEQYIVQQASEAGVLVDMVGAAPK</sequence>
<dbReference type="GO" id="GO:0042073">
    <property type="term" value="P:intraciliary transport"/>
    <property type="evidence" value="ECO:0007669"/>
    <property type="project" value="InterPro"/>
</dbReference>
<dbReference type="GO" id="GO:0005929">
    <property type="term" value="C:cilium"/>
    <property type="evidence" value="ECO:0007669"/>
    <property type="project" value="GOC"/>
</dbReference>
<protein>
    <recommendedName>
        <fullName evidence="4">WD repeat-containing protein 60</fullName>
    </recommendedName>
</protein>
<dbReference type="SUPFAM" id="SSF50978">
    <property type="entry name" value="WD40 repeat-like"/>
    <property type="match status" value="1"/>
</dbReference>
<evidence type="ECO:0008006" key="4">
    <source>
        <dbReference type="Google" id="ProtNLM"/>
    </source>
</evidence>
<feature type="compositionally biased region" description="Polar residues" evidence="1">
    <location>
        <begin position="52"/>
        <end position="66"/>
    </location>
</feature>
<dbReference type="PANTHER" id="PTHR16022:SF0">
    <property type="entry name" value="CYTOPLASMIC DYNEIN 2 INTERMEDIATE CHAIN 1"/>
    <property type="match status" value="1"/>
</dbReference>
<organism evidence="2 3">
    <name type="scientific">Chlamydomonas eustigma</name>
    <dbReference type="NCBI Taxonomy" id="1157962"/>
    <lineage>
        <taxon>Eukaryota</taxon>
        <taxon>Viridiplantae</taxon>
        <taxon>Chlorophyta</taxon>
        <taxon>core chlorophytes</taxon>
        <taxon>Chlorophyceae</taxon>
        <taxon>CS clade</taxon>
        <taxon>Chlamydomonadales</taxon>
        <taxon>Chlamydomonadaceae</taxon>
        <taxon>Chlamydomonas</taxon>
    </lineage>
</organism>
<dbReference type="PANTHER" id="PTHR16022">
    <property type="entry name" value="WD REPEAT DOMAIN 60"/>
    <property type="match status" value="1"/>
</dbReference>
<accession>A0A250WXX2</accession>
<dbReference type="Proteomes" id="UP000232323">
    <property type="component" value="Unassembled WGS sequence"/>
</dbReference>
<dbReference type="AlphaFoldDB" id="A0A250WXX2"/>
<gene>
    <name evidence="2" type="ORF">CEUSTIGMA_g2982.t1</name>
</gene>
<keyword evidence="3" id="KW-1185">Reference proteome</keyword>